<evidence type="ECO:0000256" key="8">
    <source>
        <dbReference type="ARBA" id="ARBA00048864"/>
    </source>
</evidence>
<reference evidence="12" key="1">
    <citation type="journal article" date="2023" name="Mol. Biol. Evol.">
        <title>Third-Generation Sequencing Reveals the Adaptive Role of the Epigenome in Three Deep-Sea Polychaetes.</title>
        <authorList>
            <person name="Perez M."/>
            <person name="Aroh O."/>
            <person name="Sun Y."/>
            <person name="Lan Y."/>
            <person name="Juniper S.K."/>
            <person name="Young C.R."/>
            <person name="Angers B."/>
            <person name="Qian P.Y."/>
        </authorList>
    </citation>
    <scope>NUCLEOTIDE SEQUENCE</scope>
    <source>
        <strain evidence="12">R07B-5</strain>
    </source>
</reference>
<evidence type="ECO:0000256" key="4">
    <source>
        <dbReference type="ARBA" id="ARBA00022827"/>
    </source>
</evidence>
<dbReference type="Gene3D" id="1.20.120.310">
    <property type="entry name" value="ERV/ALR sulfhydryl oxidase domain"/>
    <property type="match status" value="1"/>
</dbReference>
<dbReference type="InterPro" id="IPR039799">
    <property type="entry name" value="ALR/ERV"/>
</dbReference>
<dbReference type="Pfam" id="PF04777">
    <property type="entry name" value="Evr1_Alr"/>
    <property type="match status" value="1"/>
</dbReference>
<feature type="compositionally biased region" description="Basic and acidic residues" evidence="10">
    <location>
        <begin position="41"/>
        <end position="57"/>
    </location>
</feature>
<proteinExistence type="predicted"/>
<evidence type="ECO:0000256" key="6">
    <source>
        <dbReference type="ARBA" id="ARBA00023128"/>
    </source>
</evidence>
<feature type="domain" description="ERV/ALR sulfhydryl oxidase" evidence="11">
    <location>
        <begin position="57"/>
        <end position="157"/>
    </location>
</feature>
<dbReference type="PROSITE" id="PS51324">
    <property type="entry name" value="ERV_ALR"/>
    <property type="match status" value="1"/>
</dbReference>
<dbReference type="GO" id="GO:0005758">
    <property type="term" value="C:mitochondrial intermembrane space"/>
    <property type="evidence" value="ECO:0007669"/>
    <property type="project" value="UniProtKB-SubCell"/>
</dbReference>
<keyword evidence="6" id="KW-0496">Mitochondrion</keyword>
<comment type="subcellular location">
    <subcellularLocation>
        <location evidence="2">Mitochondrion intermembrane space</location>
    </subcellularLocation>
</comment>
<evidence type="ECO:0000313" key="13">
    <source>
        <dbReference type="Proteomes" id="UP001209878"/>
    </source>
</evidence>
<dbReference type="FunFam" id="1.20.120.310:FF:000003">
    <property type="entry name" value="Sulfhydryl oxidase"/>
    <property type="match status" value="1"/>
</dbReference>
<dbReference type="GO" id="GO:0050660">
    <property type="term" value="F:flavin adenine dinucleotide binding"/>
    <property type="evidence" value="ECO:0007669"/>
    <property type="project" value="TreeGrafter"/>
</dbReference>
<evidence type="ECO:0000256" key="2">
    <source>
        <dbReference type="ARBA" id="ARBA00004569"/>
    </source>
</evidence>
<feature type="region of interest" description="Disordered" evidence="10">
    <location>
        <begin position="1"/>
        <end position="59"/>
    </location>
</feature>
<evidence type="ECO:0000259" key="11">
    <source>
        <dbReference type="PROSITE" id="PS51324"/>
    </source>
</evidence>
<dbReference type="PANTHER" id="PTHR12645">
    <property type="entry name" value="ALR/ERV"/>
    <property type="match status" value="1"/>
</dbReference>
<comment type="catalytic activity">
    <reaction evidence="8 9">
        <text>2 R'C(R)SH + O2 = R'C(R)S-S(R)CR' + H2O2</text>
        <dbReference type="Rhea" id="RHEA:17357"/>
        <dbReference type="ChEBI" id="CHEBI:15379"/>
        <dbReference type="ChEBI" id="CHEBI:16240"/>
        <dbReference type="ChEBI" id="CHEBI:16520"/>
        <dbReference type="ChEBI" id="CHEBI:17412"/>
        <dbReference type="EC" id="1.8.3.2"/>
    </reaction>
</comment>
<dbReference type="Proteomes" id="UP001209878">
    <property type="component" value="Unassembled WGS sequence"/>
</dbReference>
<keyword evidence="3 9" id="KW-0285">Flavoprotein</keyword>
<accession>A0AAD9KP35</accession>
<evidence type="ECO:0000256" key="1">
    <source>
        <dbReference type="ARBA" id="ARBA00001974"/>
    </source>
</evidence>
<keyword evidence="7" id="KW-1015">Disulfide bond</keyword>
<evidence type="ECO:0000313" key="12">
    <source>
        <dbReference type="EMBL" id="KAK2174800.1"/>
    </source>
</evidence>
<protein>
    <recommendedName>
        <fullName evidence="9">Sulfhydryl oxidase</fullName>
        <ecNumber evidence="9">1.8.3.2</ecNumber>
    </recommendedName>
</protein>
<dbReference type="SUPFAM" id="SSF69000">
    <property type="entry name" value="FAD-dependent thiol oxidase"/>
    <property type="match status" value="1"/>
</dbReference>
<keyword evidence="13" id="KW-1185">Reference proteome</keyword>
<dbReference type="EMBL" id="JAODUO010000775">
    <property type="protein sequence ID" value="KAK2174800.1"/>
    <property type="molecule type" value="Genomic_DNA"/>
</dbReference>
<dbReference type="AlphaFoldDB" id="A0AAD9KP35"/>
<feature type="compositionally biased region" description="Low complexity" evidence="10">
    <location>
        <begin position="1"/>
        <end position="12"/>
    </location>
</feature>
<keyword evidence="4 9" id="KW-0274">FAD</keyword>
<sequence length="167" mass="19042">MSASASASPGAAETNKHPKRPCRSCTDFKTWSQSQGVKYNKKQDSTKKGTAPRREDCPVDTNELGHSTWSLLHTIAAHYPAVPTRSRQRELQQFIYLFSELYPCENCAESFRKQLKRNAPDVTSGYSFSQWLCRMHNEVNCKLGKPVFDCTKVDERWKDGWKDGSCD</sequence>
<evidence type="ECO:0000256" key="3">
    <source>
        <dbReference type="ARBA" id="ARBA00022630"/>
    </source>
</evidence>
<feature type="compositionally biased region" description="Polar residues" evidence="10">
    <location>
        <begin position="27"/>
        <end position="37"/>
    </location>
</feature>
<name>A0AAD9KP35_RIDPI</name>
<evidence type="ECO:0000256" key="9">
    <source>
        <dbReference type="RuleBase" id="RU371123"/>
    </source>
</evidence>
<keyword evidence="5 9" id="KW-0560">Oxidoreductase</keyword>
<dbReference type="InterPro" id="IPR036774">
    <property type="entry name" value="ERV/ALR_sulphydryl_oxid_sf"/>
</dbReference>
<evidence type="ECO:0000256" key="10">
    <source>
        <dbReference type="SAM" id="MobiDB-lite"/>
    </source>
</evidence>
<dbReference type="InterPro" id="IPR017905">
    <property type="entry name" value="ERV/ALR_sulphydryl_oxidase"/>
</dbReference>
<comment type="cofactor">
    <cofactor evidence="1 9">
        <name>FAD</name>
        <dbReference type="ChEBI" id="CHEBI:57692"/>
    </cofactor>
</comment>
<organism evidence="12 13">
    <name type="scientific">Ridgeia piscesae</name>
    <name type="common">Tubeworm</name>
    <dbReference type="NCBI Taxonomy" id="27915"/>
    <lineage>
        <taxon>Eukaryota</taxon>
        <taxon>Metazoa</taxon>
        <taxon>Spiralia</taxon>
        <taxon>Lophotrochozoa</taxon>
        <taxon>Annelida</taxon>
        <taxon>Polychaeta</taxon>
        <taxon>Sedentaria</taxon>
        <taxon>Canalipalpata</taxon>
        <taxon>Sabellida</taxon>
        <taxon>Siboglinidae</taxon>
        <taxon>Ridgeia</taxon>
    </lineage>
</organism>
<gene>
    <name evidence="12" type="ORF">NP493_776g00031</name>
</gene>
<dbReference type="EC" id="1.8.3.2" evidence="9"/>
<dbReference type="PANTHER" id="PTHR12645:SF0">
    <property type="entry name" value="FAD-LINKED SULFHYDRYL OXIDASE ALR"/>
    <property type="match status" value="1"/>
</dbReference>
<comment type="caution">
    <text evidence="12">The sequence shown here is derived from an EMBL/GenBank/DDBJ whole genome shotgun (WGS) entry which is preliminary data.</text>
</comment>
<dbReference type="GO" id="GO:0016971">
    <property type="term" value="F:flavin-dependent sulfhydryl oxidase activity"/>
    <property type="evidence" value="ECO:0007669"/>
    <property type="project" value="InterPro"/>
</dbReference>
<evidence type="ECO:0000256" key="5">
    <source>
        <dbReference type="ARBA" id="ARBA00023002"/>
    </source>
</evidence>
<evidence type="ECO:0000256" key="7">
    <source>
        <dbReference type="ARBA" id="ARBA00023157"/>
    </source>
</evidence>